<dbReference type="PANTHER" id="PTHR21666:SF270">
    <property type="entry name" value="MUREIN HYDROLASE ACTIVATOR ENVC"/>
    <property type="match status" value="1"/>
</dbReference>
<comment type="subcellular location">
    <subcellularLocation>
        <location evidence="1">Cell outer membrane</location>
        <topology evidence="1">Multi-pass membrane protein</topology>
    </subcellularLocation>
</comment>
<sequence>MEALFVHVLKSTALTVLFLGCYLVFLRKETFFNSNRIYLLGGIIISLLLPFLKFTKVVWVERQPIDYGAYNVVESAAPLVEEGFNWFGLITSVYFIGIAFFSIRLLVQLWSIKQIKKKSIVFKEDDIKHVHSEKQLSPFSFFKNIFYCPTQFEETELEAILTHEKAHARQHHSIDVLLMQIVCILLWFNPLVWLYNHYIKQNLEFQADALALKGISDKKQYQYVMLKQAVGHGNLRIASAFFNSLTKKRITMLHQKQSKQINSLKLVLVLPFLVVFLLSFNTNEVVKFNESKVPKTVLEDLPPDFVSPLRQTDIKKVSSDFGPTRNPFTKQMQFHNGIDLVASLGKPVMASASGIVSTSSIDSERGNYIVIEHADGYSTKYMHLENRSVDKGDKIATGTTIGYVGNTGKSKGPHLHFEILESGKPVNPASFVPFKVTEEVNAVKAVNKPAAAKSVKSIELMINKNTTNEELEKMKSDLAKDNIDFSYTTVRNENREIIDIAINVSGGGDNGRKFSNSHSSSDNENGISPVIIKIDPKNNSASIMTKGDYKSNMKKIKTSANATWISADDDNQEIIIKQEDGVHKIIIDGEEVDVDDIDDDSVEIHLDKNGKGKTKYKRIKVERSNTSDGDSNVFIIKDSDEESDMEVISEDDSFFFIDTDGEKDPFYVIDGKEAKKKDVKKIAPDSIESINVLKGEAAKKKYGKKAKNGVIEITTKN</sequence>
<feature type="domain" description="M23ase beta-sheet core" evidence="3">
    <location>
        <begin position="333"/>
        <end position="428"/>
    </location>
</feature>
<proteinExistence type="inferred from homology"/>
<reference evidence="5 6" key="1">
    <citation type="submission" date="2020-04" db="EMBL/GenBank/DDBJ databases">
        <authorList>
            <person name="Yoon J."/>
        </authorList>
    </citation>
    <scope>NUCLEOTIDE SEQUENCE [LARGE SCALE GENOMIC DNA]</scope>
    <source>
        <strain evidence="5 6">DJ-13</strain>
    </source>
</reference>
<accession>A0ABX1GSW4</accession>
<dbReference type="CDD" id="cd12797">
    <property type="entry name" value="M23_peptidase"/>
    <property type="match status" value="1"/>
</dbReference>
<dbReference type="InterPro" id="IPR008756">
    <property type="entry name" value="Peptidase_M56"/>
</dbReference>
<evidence type="ECO:0000313" key="6">
    <source>
        <dbReference type="Proteomes" id="UP000718451"/>
    </source>
</evidence>
<evidence type="ECO:0000259" key="3">
    <source>
        <dbReference type="Pfam" id="PF01551"/>
    </source>
</evidence>
<feature type="transmembrane region" description="Helical" evidence="2">
    <location>
        <begin position="176"/>
        <end position="195"/>
    </location>
</feature>
<keyword evidence="1 2" id="KW-0812">Transmembrane</keyword>
<evidence type="ECO:0000259" key="4">
    <source>
        <dbReference type="Pfam" id="PF05569"/>
    </source>
</evidence>
<evidence type="ECO:0000313" key="5">
    <source>
        <dbReference type="EMBL" id="NKI33047.1"/>
    </source>
</evidence>
<comment type="caution">
    <text evidence="5">The sequence shown here is derived from an EMBL/GenBank/DDBJ whole genome shotgun (WGS) entry which is preliminary data.</text>
</comment>
<keyword evidence="6" id="KW-1185">Reference proteome</keyword>
<keyword evidence="2" id="KW-1133">Transmembrane helix</keyword>
<dbReference type="InterPro" id="IPR037066">
    <property type="entry name" value="Plug_dom_sf"/>
</dbReference>
<dbReference type="RefSeq" id="WP_168553199.1">
    <property type="nucleotide sequence ID" value="NZ_JAAWWL010000002.1"/>
</dbReference>
<protein>
    <submittedName>
        <fullName evidence="5">Peptidoglycan DD-metalloendopeptidase family protein</fullName>
    </submittedName>
</protein>
<name>A0ABX1GSW4_9FLAO</name>
<keyword evidence="1" id="KW-0998">Cell outer membrane</keyword>
<dbReference type="Pfam" id="PF05569">
    <property type="entry name" value="Peptidase_M56"/>
    <property type="match status" value="1"/>
</dbReference>
<organism evidence="5 6">
    <name type="scientific">Croceivirga thetidis</name>
    <dbReference type="NCBI Taxonomy" id="2721623"/>
    <lineage>
        <taxon>Bacteria</taxon>
        <taxon>Pseudomonadati</taxon>
        <taxon>Bacteroidota</taxon>
        <taxon>Flavobacteriia</taxon>
        <taxon>Flavobacteriales</taxon>
        <taxon>Flavobacteriaceae</taxon>
        <taxon>Croceivirga</taxon>
    </lineage>
</organism>
<dbReference type="PANTHER" id="PTHR21666">
    <property type="entry name" value="PEPTIDASE-RELATED"/>
    <property type="match status" value="1"/>
</dbReference>
<feature type="transmembrane region" description="Helical" evidence="2">
    <location>
        <begin position="37"/>
        <end position="54"/>
    </location>
</feature>
<dbReference type="PROSITE" id="PS52016">
    <property type="entry name" value="TONB_DEPENDENT_REC_3"/>
    <property type="match status" value="1"/>
</dbReference>
<dbReference type="CDD" id="cd07341">
    <property type="entry name" value="M56_BlaR1_MecR1_like"/>
    <property type="match status" value="1"/>
</dbReference>
<dbReference type="InterPro" id="IPR050570">
    <property type="entry name" value="Cell_wall_metabolism_enzyme"/>
</dbReference>
<feature type="transmembrane region" description="Helical" evidence="2">
    <location>
        <begin position="86"/>
        <end position="107"/>
    </location>
</feature>
<comment type="similarity">
    <text evidence="1">Belongs to the TonB-dependent receptor family.</text>
</comment>
<keyword evidence="1 2" id="KW-0472">Membrane</keyword>
<gene>
    <name evidence="5" type="ORF">HCU67_13900</name>
</gene>
<dbReference type="InterPro" id="IPR011055">
    <property type="entry name" value="Dup_hybrid_motif"/>
</dbReference>
<keyword evidence="1" id="KW-0813">Transport</keyword>
<dbReference type="EMBL" id="JAAWWL010000002">
    <property type="protein sequence ID" value="NKI33047.1"/>
    <property type="molecule type" value="Genomic_DNA"/>
</dbReference>
<evidence type="ECO:0000256" key="1">
    <source>
        <dbReference type="PROSITE-ProRule" id="PRU01360"/>
    </source>
</evidence>
<dbReference type="Proteomes" id="UP000718451">
    <property type="component" value="Unassembled WGS sequence"/>
</dbReference>
<dbReference type="InterPro" id="IPR016047">
    <property type="entry name" value="M23ase_b-sheet_dom"/>
</dbReference>
<dbReference type="InterPro" id="IPR039426">
    <property type="entry name" value="TonB-dep_rcpt-like"/>
</dbReference>
<feature type="transmembrane region" description="Helical" evidence="2">
    <location>
        <begin position="6"/>
        <end position="25"/>
    </location>
</feature>
<evidence type="ECO:0000256" key="2">
    <source>
        <dbReference type="SAM" id="Phobius"/>
    </source>
</evidence>
<dbReference type="Pfam" id="PF01551">
    <property type="entry name" value="Peptidase_M23"/>
    <property type="match status" value="1"/>
</dbReference>
<dbReference type="Gene3D" id="2.70.70.10">
    <property type="entry name" value="Glucose Permease (Domain IIA)"/>
    <property type="match status" value="1"/>
</dbReference>
<feature type="domain" description="Peptidase M56" evidence="4">
    <location>
        <begin position="142"/>
        <end position="253"/>
    </location>
</feature>
<keyword evidence="1" id="KW-1134">Transmembrane beta strand</keyword>
<dbReference type="Gene3D" id="2.170.130.10">
    <property type="entry name" value="TonB-dependent receptor, plug domain"/>
    <property type="match status" value="1"/>
</dbReference>
<dbReference type="SUPFAM" id="SSF51261">
    <property type="entry name" value="Duplicated hybrid motif"/>
    <property type="match status" value="1"/>
</dbReference>